<dbReference type="SUPFAM" id="SSF53822">
    <property type="entry name" value="Periplasmic binding protein-like I"/>
    <property type="match status" value="1"/>
</dbReference>
<reference evidence="7 8" key="1">
    <citation type="submission" date="2016-09" db="EMBL/GenBank/DDBJ databases">
        <authorList>
            <person name="Capua I."/>
            <person name="De Benedictis P."/>
            <person name="Joannis T."/>
            <person name="Lombin L.H."/>
            <person name="Cattoli G."/>
        </authorList>
    </citation>
    <scope>NUCLEOTIDE SEQUENCE [LARGE SCALE GENOMIC DNA]</scope>
    <source>
        <strain evidence="7 8">GluBS11</strain>
    </source>
</reference>
<keyword evidence="8" id="KW-1185">Reference proteome</keyword>
<dbReference type="EMBL" id="FMKA01000003">
    <property type="protein sequence ID" value="SCP96058.1"/>
    <property type="molecule type" value="Genomic_DNA"/>
</dbReference>
<dbReference type="InterPro" id="IPR028082">
    <property type="entry name" value="Peripla_BP_I"/>
</dbReference>
<feature type="chain" id="PRO_5008921732" evidence="5">
    <location>
        <begin position="22"/>
        <end position="377"/>
    </location>
</feature>
<dbReference type="PRINTS" id="PR00337">
    <property type="entry name" value="LEUILEVALBP"/>
</dbReference>
<dbReference type="RefSeq" id="WP_091230902.1">
    <property type="nucleotide sequence ID" value="NZ_FMKA01000003.1"/>
</dbReference>
<accession>A0A1D3TR20</accession>
<keyword evidence="2" id="KW-0813">Transport</keyword>
<dbReference type="PANTHER" id="PTHR30483">
    <property type="entry name" value="LEUCINE-SPECIFIC-BINDING PROTEIN"/>
    <property type="match status" value="1"/>
</dbReference>
<dbReference type="PANTHER" id="PTHR30483:SF6">
    <property type="entry name" value="PERIPLASMIC BINDING PROTEIN OF ABC TRANSPORTER FOR NATURAL AMINO ACIDS"/>
    <property type="match status" value="1"/>
</dbReference>
<evidence type="ECO:0000256" key="1">
    <source>
        <dbReference type="ARBA" id="ARBA00010062"/>
    </source>
</evidence>
<comment type="similarity">
    <text evidence="1">Belongs to the leucine-binding protein family.</text>
</comment>
<dbReference type="Gene3D" id="3.40.50.2300">
    <property type="match status" value="2"/>
</dbReference>
<sequence>MRKVSKFLSLGLIVTMAVTMAAGCGSKGSADSEDVFVIGGSGPLTGDAASYGISVKNGAQLAVDEINEAGGIDGMKFELNFLDDEAEAQPAIAAYEKLMDEGADAILGAVTSGSTIAITDLTNEDGILQITPSGSAQDCTKYDNAFRICFTDPLQGITMADYATATAGYNNIAILYNIADDYSKGMADAFMTEAEKKGGKIVAEETFTTGDVDFNTQLTNIKATDAEVLFIPAYYQDVAYILTQAKQQGLELPYLGGDGWDGVLGQLQDASVAEGAIFLSPFTANDPAENVQAFVEKYKAEFDATPDQFAADAYDGVYVIKAAIEKAGSTDSEDLIAAMTEIEVDGVTGNMTFTPEGEPNKAAKMIKILGGEYTLNK</sequence>
<proteinExistence type="inferred from homology"/>
<feature type="signal peptide" evidence="5">
    <location>
        <begin position="1"/>
        <end position="21"/>
    </location>
</feature>
<dbReference type="Pfam" id="PF13458">
    <property type="entry name" value="Peripla_BP_6"/>
    <property type="match status" value="1"/>
</dbReference>
<organism evidence="7 8">
    <name type="scientific">Anaerobium acetethylicum</name>
    <dbReference type="NCBI Taxonomy" id="1619234"/>
    <lineage>
        <taxon>Bacteria</taxon>
        <taxon>Bacillati</taxon>
        <taxon>Bacillota</taxon>
        <taxon>Clostridia</taxon>
        <taxon>Lachnospirales</taxon>
        <taxon>Lachnospiraceae</taxon>
        <taxon>Anaerobium</taxon>
    </lineage>
</organism>
<evidence type="ECO:0000256" key="2">
    <source>
        <dbReference type="ARBA" id="ARBA00022448"/>
    </source>
</evidence>
<name>A0A1D3TR20_9FIRM</name>
<dbReference type="Proteomes" id="UP000199315">
    <property type="component" value="Unassembled WGS sequence"/>
</dbReference>
<dbReference type="InterPro" id="IPR028081">
    <property type="entry name" value="Leu-bd"/>
</dbReference>
<evidence type="ECO:0000259" key="6">
    <source>
        <dbReference type="Pfam" id="PF13458"/>
    </source>
</evidence>
<protein>
    <submittedName>
        <fullName evidence="7">Branched-chain amino acid transport system substrate-binding protein</fullName>
    </submittedName>
</protein>
<dbReference type="InterPro" id="IPR051010">
    <property type="entry name" value="BCAA_transport"/>
</dbReference>
<feature type="domain" description="Leucine-binding protein" evidence="6">
    <location>
        <begin position="38"/>
        <end position="363"/>
    </location>
</feature>
<dbReference type="OrthoDB" id="9783240at2"/>
<evidence type="ECO:0000256" key="4">
    <source>
        <dbReference type="ARBA" id="ARBA00022970"/>
    </source>
</evidence>
<dbReference type="CDD" id="cd06347">
    <property type="entry name" value="PBP1_ABC_LivK_ligand_binding-like"/>
    <property type="match status" value="1"/>
</dbReference>
<keyword evidence="4" id="KW-0029">Amino-acid transport</keyword>
<dbReference type="InterPro" id="IPR000709">
    <property type="entry name" value="Leu_Ile_Val-bd"/>
</dbReference>
<dbReference type="AlphaFoldDB" id="A0A1D3TR20"/>
<evidence type="ECO:0000256" key="5">
    <source>
        <dbReference type="SAM" id="SignalP"/>
    </source>
</evidence>
<dbReference type="PROSITE" id="PS51257">
    <property type="entry name" value="PROKAR_LIPOPROTEIN"/>
    <property type="match status" value="1"/>
</dbReference>
<dbReference type="STRING" id="1619234.SAMN05421730_1003150"/>
<dbReference type="GO" id="GO:0006865">
    <property type="term" value="P:amino acid transport"/>
    <property type="evidence" value="ECO:0007669"/>
    <property type="project" value="UniProtKB-KW"/>
</dbReference>
<gene>
    <name evidence="7" type="ORF">SAMN05421730_1003150</name>
</gene>
<evidence type="ECO:0000256" key="3">
    <source>
        <dbReference type="ARBA" id="ARBA00022729"/>
    </source>
</evidence>
<keyword evidence="3 5" id="KW-0732">Signal</keyword>
<evidence type="ECO:0000313" key="7">
    <source>
        <dbReference type="EMBL" id="SCP96058.1"/>
    </source>
</evidence>
<evidence type="ECO:0000313" key="8">
    <source>
        <dbReference type="Proteomes" id="UP000199315"/>
    </source>
</evidence>